<dbReference type="Proteomes" id="UP000650524">
    <property type="component" value="Unassembled WGS sequence"/>
</dbReference>
<dbReference type="InterPro" id="IPR036412">
    <property type="entry name" value="HAD-like_sf"/>
</dbReference>
<protein>
    <submittedName>
        <fullName evidence="1">HAD-IIA family hydrolase</fullName>
    </submittedName>
</protein>
<dbReference type="PANTHER" id="PTHR19288">
    <property type="entry name" value="4-NITROPHENYLPHOSPHATASE-RELATED"/>
    <property type="match status" value="1"/>
</dbReference>
<dbReference type="NCBIfam" id="TIGR01460">
    <property type="entry name" value="HAD-SF-IIA"/>
    <property type="match status" value="1"/>
</dbReference>
<keyword evidence="1" id="KW-0378">Hydrolase</keyword>
<dbReference type="EMBL" id="JACNJD010000217">
    <property type="protein sequence ID" value="MBC8177561.1"/>
    <property type="molecule type" value="Genomic_DNA"/>
</dbReference>
<dbReference type="Pfam" id="PF13242">
    <property type="entry name" value="Hydrolase_like"/>
    <property type="match status" value="1"/>
</dbReference>
<evidence type="ECO:0000313" key="1">
    <source>
        <dbReference type="EMBL" id="MBC8177561.1"/>
    </source>
</evidence>
<dbReference type="AlphaFoldDB" id="A0A8J6T845"/>
<dbReference type="PANTHER" id="PTHR19288:SF46">
    <property type="entry name" value="HALOACID DEHALOGENASE-LIKE HYDROLASE DOMAIN-CONTAINING PROTEIN 2"/>
    <property type="match status" value="1"/>
</dbReference>
<dbReference type="GO" id="GO:0005737">
    <property type="term" value="C:cytoplasm"/>
    <property type="evidence" value="ECO:0007669"/>
    <property type="project" value="TreeGrafter"/>
</dbReference>
<dbReference type="GO" id="GO:0016791">
    <property type="term" value="F:phosphatase activity"/>
    <property type="evidence" value="ECO:0007669"/>
    <property type="project" value="TreeGrafter"/>
</dbReference>
<dbReference type="InterPro" id="IPR023214">
    <property type="entry name" value="HAD_sf"/>
</dbReference>
<organism evidence="1 2">
    <name type="scientific">Candidatus Desulfacyla euxinica</name>
    <dbReference type="NCBI Taxonomy" id="2841693"/>
    <lineage>
        <taxon>Bacteria</taxon>
        <taxon>Deltaproteobacteria</taxon>
        <taxon>Candidatus Desulfacyla</taxon>
    </lineage>
</organism>
<accession>A0A8J6T845</accession>
<evidence type="ECO:0000313" key="2">
    <source>
        <dbReference type="Proteomes" id="UP000650524"/>
    </source>
</evidence>
<sequence length="266" mass="28572">MPELGFLIDIDGVIYRGDEAIPEAISFLEMIQDYPYLFLTNNSSITPEAVLDQLDKLGIRHCGIENILTSAMATAGYLHRVTPGFTYYAVGGPGLHAALAEYGTADENAPDYVVVGEGEGLDYHAVTMGITMLLHGRSKLIGTNPDVNLDGTYNGRPAVLPGCGALIAPFQVGSGMKPLFVGKPSQVMYEQGLKALGRKPGEVFMIGDRPETDIKGAAQSGIRTILVTTGRFRRGDPYPAHTPRPDLIINSLAELDIAQLKAMVHT</sequence>
<name>A0A8J6T845_9DELT</name>
<dbReference type="InterPro" id="IPR006357">
    <property type="entry name" value="HAD-SF_hydro_IIA"/>
</dbReference>
<reference evidence="1 2" key="1">
    <citation type="submission" date="2020-08" db="EMBL/GenBank/DDBJ databases">
        <title>Bridging the membrane lipid divide: bacteria of the FCB group superphylum have the potential to synthesize archaeal ether lipids.</title>
        <authorList>
            <person name="Villanueva L."/>
            <person name="Von Meijenfeldt F.A.B."/>
            <person name="Westbye A.B."/>
            <person name="Yadav S."/>
            <person name="Hopmans E.C."/>
            <person name="Dutilh B.E."/>
            <person name="Sinninghe Damste J.S."/>
        </authorList>
    </citation>
    <scope>NUCLEOTIDE SEQUENCE [LARGE SCALE GENOMIC DNA]</scope>
    <source>
        <strain evidence="1">NIOZ-UU27</strain>
    </source>
</reference>
<dbReference type="SUPFAM" id="SSF56784">
    <property type="entry name" value="HAD-like"/>
    <property type="match status" value="1"/>
</dbReference>
<gene>
    <name evidence="1" type="ORF">H8E19_09155</name>
</gene>
<comment type="caution">
    <text evidence="1">The sequence shown here is derived from an EMBL/GenBank/DDBJ whole genome shotgun (WGS) entry which is preliminary data.</text>
</comment>
<dbReference type="Pfam" id="PF13344">
    <property type="entry name" value="Hydrolase_6"/>
    <property type="match status" value="1"/>
</dbReference>
<dbReference type="Gene3D" id="3.40.50.1000">
    <property type="entry name" value="HAD superfamily/HAD-like"/>
    <property type="match status" value="2"/>
</dbReference>
<proteinExistence type="predicted"/>